<dbReference type="CDD" id="cd05325">
    <property type="entry name" value="carb_red_sniffer_like_SDR_c"/>
    <property type="match status" value="1"/>
</dbReference>
<accession>A0AAV9PYG4</accession>
<evidence type="ECO:0000256" key="1">
    <source>
        <dbReference type="ARBA" id="ARBA00006484"/>
    </source>
</evidence>
<comment type="similarity">
    <text evidence="1">Belongs to the short-chain dehydrogenases/reductases (SDR) family.</text>
</comment>
<evidence type="ECO:0000313" key="2">
    <source>
        <dbReference type="EMBL" id="KAK5530041.1"/>
    </source>
</evidence>
<organism evidence="2 3">
    <name type="scientific">Vermiconidia calcicola</name>
    <dbReference type="NCBI Taxonomy" id="1690605"/>
    <lineage>
        <taxon>Eukaryota</taxon>
        <taxon>Fungi</taxon>
        <taxon>Dikarya</taxon>
        <taxon>Ascomycota</taxon>
        <taxon>Pezizomycotina</taxon>
        <taxon>Dothideomycetes</taxon>
        <taxon>Dothideomycetidae</taxon>
        <taxon>Mycosphaerellales</taxon>
        <taxon>Extremaceae</taxon>
        <taxon>Vermiconidia</taxon>
    </lineage>
</organism>
<dbReference type="InterPro" id="IPR051468">
    <property type="entry name" value="Fungal_SecMetab_SDRs"/>
</dbReference>
<proteinExistence type="inferred from homology"/>
<dbReference type="GO" id="GO:0005737">
    <property type="term" value="C:cytoplasm"/>
    <property type="evidence" value="ECO:0007669"/>
    <property type="project" value="TreeGrafter"/>
</dbReference>
<dbReference type="GO" id="GO:0016491">
    <property type="term" value="F:oxidoreductase activity"/>
    <property type="evidence" value="ECO:0007669"/>
    <property type="project" value="TreeGrafter"/>
</dbReference>
<evidence type="ECO:0008006" key="4">
    <source>
        <dbReference type="Google" id="ProtNLM"/>
    </source>
</evidence>
<dbReference type="EMBL" id="JAXLQG010000020">
    <property type="protein sequence ID" value="KAK5530041.1"/>
    <property type="molecule type" value="Genomic_DNA"/>
</dbReference>
<gene>
    <name evidence="2" type="ORF">LTR25_009285</name>
</gene>
<dbReference type="InterPro" id="IPR036291">
    <property type="entry name" value="NAD(P)-bd_dom_sf"/>
</dbReference>
<dbReference type="Pfam" id="PF00106">
    <property type="entry name" value="adh_short"/>
    <property type="match status" value="1"/>
</dbReference>
<protein>
    <recommendedName>
        <fullName evidence="4">Aflatoxin biosynthesis ketoreductase nor-1</fullName>
    </recommendedName>
</protein>
<comment type="caution">
    <text evidence="2">The sequence shown here is derived from an EMBL/GenBank/DDBJ whole genome shotgun (WGS) entry which is preliminary data.</text>
</comment>
<dbReference type="PANTHER" id="PTHR43544:SF26">
    <property type="entry name" value="SHORT CHAIN DEHYDROGENASE_REDUCTASE FAMILY OXIDOREDUCTASE (JCVI)"/>
    <property type="match status" value="1"/>
</dbReference>
<dbReference type="Proteomes" id="UP001345827">
    <property type="component" value="Unassembled WGS sequence"/>
</dbReference>
<dbReference type="PRINTS" id="PR00081">
    <property type="entry name" value="GDHRDH"/>
</dbReference>
<name>A0AAV9PYG4_9PEZI</name>
<dbReference type="Gene3D" id="3.40.50.720">
    <property type="entry name" value="NAD(P)-binding Rossmann-like Domain"/>
    <property type="match status" value="1"/>
</dbReference>
<sequence>MAASNAVTTYLITGANRGLGKGLVSAYLQKPDNVVIAAVRNPTDSTSLALQDLPKHPSSNLIIVKIESTSETDPALAMAELATKHNITTLDVVIANAGISQIFPAVADAKADDMIRHFHVNAVGVVFLFQAVLPLLRQTSASASPNSMPQQQQRRPAKFVTMSTSAATIGNQEHVPVPNAAYGPSKAALNWITKKIHLENPDIIAFPLDPGWVQTDMGNAGAKAFGLEEAPLSVDESIHGIVHVVDHATRETSGKFMTYNGGEQAW</sequence>
<evidence type="ECO:0000313" key="3">
    <source>
        <dbReference type="Proteomes" id="UP001345827"/>
    </source>
</evidence>
<dbReference type="SUPFAM" id="SSF51735">
    <property type="entry name" value="NAD(P)-binding Rossmann-fold domains"/>
    <property type="match status" value="1"/>
</dbReference>
<reference evidence="2 3" key="1">
    <citation type="submission" date="2023-06" db="EMBL/GenBank/DDBJ databases">
        <title>Black Yeasts Isolated from many extreme environments.</title>
        <authorList>
            <person name="Coleine C."/>
            <person name="Stajich J.E."/>
            <person name="Selbmann L."/>
        </authorList>
    </citation>
    <scope>NUCLEOTIDE SEQUENCE [LARGE SCALE GENOMIC DNA]</scope>
    <source>
        <strain evidence="2 3">CCFEE 5887</strain>
    </source>
</reference>
<dbReference type="AlphaFoldDB" id="A0AAV9PYG4"/>
<keyword evidence="3" id="KW-1185">Reference proteome</keyword>
<dbReference type="InterPro" id="IPR002347">
    <property type="entry name" value="SDR_fam"/>
</dbReference>
<dbReference type="PANTHER" id="PTHR43544">
    <property type="entry name" value="SHORT-CHAIN DEHYDROGENASE/REDUCTASE"/>
    <property type="match status" value="1"/>
</dbReference>